<feature type="domain" description="SnoaL-like" evidence="1">
    <location>
        <begin position="7"/>
        <end position="123"/>
    </location>
</feature>
<proteinExistence type="predicted"/>
<dbReference type="InterPro" id="IPR032710">
    <property type="entry name" value="NTF2-like_dom_sf"/>
</dbReference>
<gene>
    <name evidence="2" type="ORF">OKJ99_17335</name>
</gene>
<comment type="caution">
    <text evidence="2">The sequence shown here is derived from an EMBL/GenBank/DDBJ whole genome shotgun (WGS) entry which is preliminary data.</text>
</comment>
<evidence type="ECO:0000259" key="1">
    <source>
        <dbReference type="Pfam" id="PF13577"/>
    </source>
</evidence>
<dbReference type="SUPFAM" id="SSF54427">
    <property type="entry name" value="NTF2-like"/>
    <property type="match status" value="1"/>
</dbReference>
<organism evidence="2 3">
    <name type="scientific">Streptomyces endophyticus</name>
    <dbReference type="NCBI Taxonomy" id="714166"/>
    <lineage>
        <taxon>Bacteria</taxon>
        <taxon>Bacillati</taxon>
        <taxon>Actinomycetota</taxon>
        <taxon>Actinomycetes</taxon>
        <taxon>Kitasatosporales</taxon>
        <taxon>Streptomycetaceae</taxon>
        <taxon>Streptomyces</taxon>
    </lineage>
</organism>
<dbReference type="RefSeq" id="WP_326017244.1">
    <property type="nucleotide sequence ID" value="NZ_JAOZYC010000113.1"/>
</dbReference>
<evidence type="ECO:0000313" key="3">
    <source>
        <dbReference type="Proteomes" id="UP001354931"/>
    </source>
</evidence>
<dbReference type="Pfam" id="PF13577">
    <property type="entry name" value="SnoaL_4"/>
    <property type="match status" value="1"/>
</dbReference>
<sequence>MALDPIDRTAITELLSMHGHLIDSGELDRLDELFTPDVVYDITDFGQPPLHGPAAIKDAGLALGTGNPVAHHITNVVLTEVAADRVHALSKGIGINADGTTGSATYEDTVVHGADGWRIARRKIIARRVPLGGR</sequence>
<dbReference type="Gene3D" id="3.10.450.50">
    <property type="match status" value="1"/>
</dbReference>
<keyword evidence="3" id="KW-1185">Reference proteome</keyword>
<dbReference type="Proteomes" id="UP001354931">
    <property type="component" value="Unassembled WGS sequence"/>
</dbReference>
<evidence type="ECO:0000313" key="2">
    <source>
        <dbReference type="EMBL" id="MEB8339260.1"/>
    </source>
</evidence>
<reference evidence="2 3" key="1">
    <citation type="submission" date="2022-10" db="EMBL/GenBank/DDBJ databases">
        <authorList>
            <person name="Xie J."/>
            <person name="Shen N."/>
        </authorList>
    </citation>
    <scope>NUCLEOTIDE SEQUENCE [LARGE SCALE GENOMIC DNA]</scope>
    <source>
        <strain evidence="2 3">YIM65594</strain>
    </source>
</reference>
<name>A0ABU6F5H9_9ACTN</name>
<dbReference type="InterPro" id="IPR037401">
    <property type="entry name" value="SnoaL-like"/>
</dbReference>
<protein>
    <submittedName>
        <fullName evidence="2">Nuclear transport factor 2 family protein</fullName>
    </submittedName>
</protein>
<dbReference type="EMBL" id="JAOZYC010000113">
    <property type="protein sequence ID" value="MEB8339260.1"/>
    <property type="molecule type" value="Genomic_DNA"/>
</dbReference>
<accession>A0ABU6F5H9</accession>